<reference evidence="2" key="1">
    <citation type="journal article" date="2013" name="Science">
        <title>The Amborella genome and the evolution of flowering plants.</title>
        <authorList>
            <consortium name="Amborella Genome Project"/>
        </authorList>
    </citation>
    <scope>NUCLEOTIDE SEQUENCE [LARGE SCALE GENOMIC DNA]</scope>
</reference>
<dbReference type="HOGENOM" id="CLU_2592922_0_0_1"/>
<proteinExistence type="predicted"/>
<dbReference type="Proteomes" id="UP000017836">
    <property type="component" value="Unassembled WGS sequence"/>
</dbReference>
<protein>
    <submittedName>
        <fullName evidence="1">Uncharacterized protein</fullName>
    </submittedName>
</protein>
<evidence type="ECO:0000313" key="1">
    <source>
        <dbReference type="EMBL" id="ERN03525.1"/>
    </source>
</evidence>
<accession>W1P957</accession>
<organism evidence="1 2">
    <name type="scientific">Amborella trichopoda</name>
    <dbReference type="NCBI Taxonomy" id="13333"/>
    <lineage>
        <taxon>Eukaryota</taxon>
        <taxon>Viridiplantae</taxon>
        <taxon>Streptophyta</taxon>
        <taxon>Embryophyta</taxon>
        <taxon>Tracheophyta</taxon>
        <taxon>Spermatophyta</taxon>
        <taxon>Magnoliopsida</taxon>
        <taxon>Amborellales</taxon>
        <taxon>Amborellaceae</taxon>
        <taxon>Amborella</taxon>
    </lineage>
</organism>
<dbReference type="AlphaFoldDB" id="W1P957"/>
<dbReference type="EMBL" id="KI394358">
    <property type="protein sequence ID" value="ERN03525.1"/>
    <property type="molecule type" value="Genomic_DNA"/>
</dbReference>
<name>W1P957_AMBTC</name>
<gene>
    <name evidence="1" type="ORF">AMTR_s00003p00271050</name>
</gene>
<dbReference type="Gramene" id="ERN03525">
    <property type="protein sequence ID" value="ERN03525"/>
    <property type="gene ID" value="AMTR_s00003p00271050"/>
</dbReference>
<evidence type="ECO:0000313" key="2">
    <source>
        <dbReference type="Proteomes" id="UP000017836"/>
    </source>
</evidence>
<keyword evidence="2" id="KW-1185">Reference proteome</keyword>
<sequence length="80" mass="9113">MPKFNFYVANREIRASLGYLPEASLRALHRVFNIYRQRFKNQCVDTGIGLPVPVPVQYQKPEESREESAGSCAILKTGRV</sequence>